<reference evidence="1 2" key="1">
    <citation type="submission" date="2022-04" db="EMBL/GenBank/DDBJ databases">
        <title>Identification of a novel bacterium isolated from mangrove sediments.</title>
        <authorList>
            <person name="Pan X."/>
        </authorList>
    </citation>
    <scope>NUCLEOTIDE SEQUENCE [LARGE SCALE GENOMIC DNA]</scope>
    <source>
        <strain evidence="1 2">B2638</strain>
    </source>
</reference>
<accession>A0ABT0BTU2</accession>
<organism evidence="1 2">
    <name type="scientific">Novosphingobium beihaiensis</name>
    <dbReference type="NCBI Taxonomy" id="2930389"/>
    <lineage>
        <taxon>Bacteria</taxon>
        <taxon>Pseudomonadati</taxon>
        <taxon>Pseudomonadota</taxon>
        <taxon>Alphaproteobacteria</taxon>
        <taxon>Sphingomonadales</taxon>
        <taxon>Sphingomonadaceae</taxon>
        <taxon>Novosphingobium</taxon>
    </lineage>
</organism>
<keyword evidence="2" id="KW-1185">Reference proteome</keyword>
<evidence type="ECO:0000313" key="1">
    <source>
        <dbReference type="EMBL" id="MCJ2188481.1"/>
    </source>
</evidence>
<gene>
    <name evidence="1" type="ORF">MTR66_16865</name>
</gene>
<dbReference type="EMBL" id="JALHLG010000035">
    <property type="protein sequence ID" value="MCJ2188481.1"/>
    <property type="molecule type" value="Genomic_DNA"/>
</dbReference>
<comment type="caution">
    <text evidence="1">The sequence shown here is derived from an EMBL/GenBank/DDBJ whole genome shotgun (WGS) entry which is preliminary data.</text>
</comment>
<dbReference type="RefSeq" id="WP_243923204.1">
    <property type="nucleotide sequence ID" value="NZ_JALHLG010000035.1"/>
</dbReference>
<sequence>MSLTGCPPLPQATARERVAERVELMALLWQVLDGDTAYCANPRLLMVTKIVPELLEDSATTQLAALRETQGRDSIIKGLTADVHGSGADPAVHELAEALDSLSDRWDGLLQALAIPLHKAYRDMCQRAGQLVEGFDPAGDLQSLTGERDALTVAILPSLFLPPPQNGRHSSLVVSPDGAATGYLFYGFPLDNDPARFGINSSWLLGGAWHYAVTRFIERRWPALGKALQADPGLEAALTAALAAHRAQVAWPQCIAEHLTIALKCALCRQAGLADLIHRIFAKAQGAAFFDWFAEWTTELARDPESFVREFERLPEILAARQGELIETADATRSGPASINFALSSRQDRVLVVPDHWSEELSERIRRRWSLVSRAFERESTWRERSGPQDVCVIAFGQAGRDRLIDSLLDARGLTLDRSDDGGDVLVSLSPPDRALKPWQLAVAVHDPEVAGNFAAEHVMGLFHRTARFSDYQLVEGDGMTVEFA</sequence>
<evidence type="ECO:0000313" key="2">
    <source>
        <dbReference type="Proteomes" id="UP001202281"/>
    </source>
</evidence>
<dbReference type="Proteomes" id="UP001202281">
    <property type="component" value="Unassembled WGS sequence"/>
</dbReference>
<protein>
    <submittedName>
        <fullName evidence="1">Uncharacterized protein</fullName>
    </submittedName>
</protein>
<proteinExistence type="predicted"/>
<name>A0ABT0BTU2_9SPHN</name>